<sequence length="298" mass="33684">MSRELAEGFSEVRGARRERSELAEEAHRNSPRLIEKSRSLLGVRRMDSEGSSKDRRKFAGKLVGRSLDFSDFGPTGLGIGLVWAEFKAQPGVLDLSGGGTAKVQLPRRWYHQTERWYHPMSESDWRWYRQNSIDPGWDGFWLQESGDGKCQCPLGFEGDGVKVCENINECKKKTACQCPECSCKDTWGSYECTCSGDLLYIKEQDTCISEIPSYFVHGIISGKKSSEAKATWAAAWVLLMVLAIASFGAYVIYKYRLRDKRWRHMFIIYTMRASSLASKSSGSKSNGHYVEPLIGCKH</sequence>
<dbReference type="AlphaFoldDB" id="A0A9E7L2N1"/>
<proteinExistence type="predicted"/>
<keyword evidence="6" id="KW-1185">Reference proteome</keyword>
<dbReference type="InterPro" id="IPR018097">
    <property type="entry name" value="EGF_Ca-bd_CS"/>
</dbReference>
<keyword evidence="5" id="KW-0675">Receptor</keyword>
<reference evidence="5" key="1">
    <citation type="submission" date="2022-05" db="EMBL/GenBank/DDBJ databases">
        <title>The Musa troglodytarum L. genome provides insights into the mechanism of non-climacteric behaviour and enrichment of carotenoids.</title>
        <authorList>
            <person name="Wang J."/>
        </authorList>
    </citation>
    <scope>NUCLEOTIDE SEQUENCE</scope>
    <source>
        <tissue evidence="5">Leaf</tissue>
    </source>
</reference>
<name>A0A9E7L2N1_9LILI</name>
<dbReference type="InterPro" id="IPR001881">
    <property type="entry name" value="EGF-like_Ca-bd_dom"/>
</dbReference>
<keyword evidence="3" id="KW-0812">Transmembrane</keyword>
<dbReference type="EMBL" id="CP097511">
    <property type="protein sequence ID" value="URE43688.1"/>
    <property type="molecule type" value="Genomic_DNA"/>
</dbReference>
<evidence type="ECO:0000256" key="1">
    <source>
        <dbReference type="ARBA" id="ARBA00023157"/>
    </source>
</evidence>
<evidence type="ECO:0000256" key="3">
    <source>
        <dbReference type="SAM" id="Phobius"/>
    </source>
</evidence>
<feature type="transmembrane region" description="Helical" evidence="3">
    <location>
        <begin position="232"/>
        <end position="253"/>
    </location>
</feature>
<keyword evidence="1" id="KW-1015">Disulfide bond</keyword>
<gene>
    <name evidence="5" type="ORF">MUK42_14323</name>
</gene>
<accession>A0A9E7L2N1</accession>
<evidence type="ECO:0000313" key="5">
    <source>
        <dbReference type="EMBL" id="URE43688.1"/>
    </source>
</evidence>
<evidence type="ECO:0000313" key="6">
    <source>
        <dbReference type="Proteomes" id="UP001055439"/>
    </source>
</evidence>
<feature type="compositionally biased region" description="Basic and acidic residues" evidence="2">
    <location>
        <begin position="13"/>
        <end position="31"/>
    </location>
</feature>
<evidence type="ECO:0000256" key="2">
    <source>
        <dbReference type="SAM" id="MobiDB-lite"/>
    </source>
</evidence>
<feature type="region of interest" description="Disordered" evidence="2">
    <location>
        <begin position="1"/>
        <end position="31"/>
    </location>
</feature>
<feature type="domain" description="EGF-like calcium-binding" evidence="4">
    <location>
        <begin position="166"/>
        <end position="208"/>
    </location>
</feature>
<keyword evidence="3" id="KW-1133">Transmembrane helix</keyword>
<dbReference type="SUPFAM" id="SSF57184">
    <property type="entry name" value="Growth factor receptor domain"/>
    <property type="match status" value="1"/>
</dbReference>
<dbReference type="Proteomes" id="UP001055439">
    <property type="component" value="Chromosome 9"/>
</dbReference>
<dbReference type="Gene3D" id="2.10.25.10">
    <property type="entry name" value="Laminin"/>
    <property type="match status" value="1"/>
</dbReference>
<dbReference type="OrthoDB" id="689750at2759"/>
<evidence type="ECO:0000259" key="4">
    <source>
        <dbReference type="SMART" id="SM00179"/>
    </source>
</evidence>
<dbReference type="InterPro" id="IPR009030">
    <property type="entry name" value="Growth_fac_rcpt_cys_sf"/>
</dbReference>
<dbReference type="SMART" id="SM00179">
    <property type="entry name" value="EGF_CA"/>
    <property type="match status" value="1"/>
</dbReference>
<protein>
    <submittedName>
        <fullName evidence="5">Vacuolar-sorting receptor</fullName>
    </submittedName>
</protein>
<dbReference type="GO" id="GO:0005509">
    <property type="term" value="F:calcium ion binding"/>
    <property type="evidence" value="ECO:0007669"/>
    <property type="project" value="InterPro"/>
</dbReference>
<organism evidence="5 6">
    <name type="scientific">Musa troglodytarum</name>
    <name type="common">fe'i banana</name>
    <dbReference type="NCBI Taxonomy" id="320322"/>
    <lineage>
        <taxon>Eukaryota</taxon>
        <taxon>Viridiplantae</taxon>
        <taxon>Streptophyta</taxon>
        <taxon>Embryophyta</taxon>
        <taxon>Tracheophyta</taxon>
        <taxon>Spermatophyta</taxon>
        <taxon>Magnoliopsida</taxon>
        <taxon>Liliopsida</taxon>
        <taxon>Zingiberales</taxon>
        <taxon>Musaceae</taxon>
        <taxon>Musa</taxon>
    </lineage>
</organism>
<keyword evidence="3" id="KW-0472">Membrane</keyword>
<dbReference type="PROSITE" id="PS01187">
    <property type="entry name" value="EGF_CA"/>
    <property type="match status" value="1"/>
</dbReference>
<dbReference type="CDD" id="cd00054">
    <property type="entry name" value="EGF_CA"/>
    <property type="match status" value="1"/>
</dbReference>